<dbReference type="EMBL" id="WMIE01000024">
    <property type="protein sequence ID" value="MTH79983.1"/>
    <property type="molecule type" value="Genomic_DNA"/>
</dbReference>
<dbReference type="InterPro" id="IPR003684">
    <property type="entry name" value="Porin_alphabac"/>
</dbReference>
<dbReference type="GO" id="GO:0006811">
    <property type="term" value="P:monoatomic ion transport"/>
    <property type="evidence" value="ECO:0007669"/>
    <property type="project" value="UniProtKB-KW"/>
</dbReference>
<comment type="function">
    <text evidence="7">Forms passive diffusion pores that allow small molecular weight hydrophilic materials across the outer membrane.</text>
</comment>
<keyword evidence="6 7" id="KW-0998">Cell outer membrane</keyword>
<dbReference type="AlphaFoldDB" id="A0A6L6JCQ4"/>
<keyword evidence="7" id="KW-0812">Transmembrane</keyword>
<organism evidence="8 9">
    <name type="scientific">Paracoccus aestuariivivens</name>
    <dbReference type="NCBI Taxonomy" id="1820333"/>
    <lineage>
        <taxon>Bacteria</taxon>
        <taxon>Pseudomonadati</taxon>
        <taxon>Pseudomonadota</taxon>
        <taxon>Alphaproteobacteria</taxon>
        <taxon>Rhodobacterales</taxon>
        <taxon>Paracoccaceae</taxon>
        <taxon>Paracoccus</taxon>
    </lineage>
</organism>
<dbReference type="Proteomes" id="UP000478183">
    <property type="component" value="Unassembled WGS sequence"/>
</dbReference>
<gene>
    <name evidence="8" type="ORF">GL286_19945</name>
</gene>
<keyword evidence="9" id="KW-1185">Reference proteome</keyword>
<dbReference type="Pfam" id="PF02530">
    <property type="entry name" value="Porin_2"/>
    <property type="match status" value="1"/>
</dbReference>
<evidence type="ECO:0000256" key="6">
    <source>
        <dbReference type="ARBA" id="ARBA00023237"/>
    </source>
</evidence>
<dbReference type="GO" id="GO:0046930">
    <property type="term" value="C:pore complex"/>
    <property type="evidence" value="ECO:0007669"/>
    <property type="project" value="UniProtKB-KW"/>
</dbReference>
<evidence type="ECO:0000256" key="2">
    <source>
        <dbReference type="ARBA" id="ARBA00022448"/>
    </source>
</evidence>
<evidence type="ECO:0000256" key="7">
    <source>
        <dbReference type="RuleBase" id="RU364005"/>
    </source>
</evidence>
<comment type="caution">
    <text evidence="8">The sequence shown here is derived from an EMBL/GenBank/DDBJ whole genome shotgun (WGS) entry which is preliminary data.</text>
</comment>
<name>A0A6L6JCQ4_9RHOB</name>
<keyword evidence="5 7" id="KW-0472">Membrane</keyword>
<keyword evidence="4 7" id="KW-0626">Porin</keyword>
<dbReference type="RefSeq" id="WP_155097334.1">
    <property type="nucleotide sequence ID" value="NZ_WMIE01000024.1"/>
</dbReference>
<dbReference type="GO" id="GO:0009279">
    <property type="term" value="C:cell outer membrane"/>
    <property type="evidence" value="ECO:0007669"/>
    <property type="project" value="UniProtKB-SubCell"/>
</dbReference>
<evidence type="ECO:0000313" key="9">
    <source>
        <dbReference type="Proteomes" id="UP000478183"/>
    </source>
</evidence>
<sequence>MIRTAVSAAALACAFATMASANGTLATVPTDGIANQPNYVRSCDEKGIGYFYVPGTESCIRFQGLIRFEPAAGDSLDDTQKLETYQSTSRFTLRVGSTTESDYGPITTMAEARFSYVDGGTLGVRLYRAYIGIGDFLFGAEESAFVRAAGDLGRVVNNSLLPAGGYTTGQLAYSFTPAEGVKGIVSLEQGSDDYADVNGEIDGDMPNIVLGLRKDWENFSLSGAGAYDSPNDALVAKVRVDYRLEGRTTFWGQAAFKDLDDVYAAREDGTMERQISSFYGTWGGKSAVWAGGTFGIREDLSANFQMGFDDANTFAASANVIFEPIRTLSIIPELTYISYNDENDYRDGNDAVQAIVRIEKLF</sequence>
<accession>A0A6L6JCQ4</accession>
<keyword evidence="7" id="KW-0732">Signal</keyword>
<dbReference type="OrthoDB" id="7801681at2"/>
<feature type="signal peptide" evidence="7">
    <location>
        <begin position="1"/>
        <end position="21"/>
    </location>
</feature>
<keyword evidence="7" id="KW-0406">Ion transport</keyword>
<reference evidence="8 9" key="1">
    <citation type="submission" date="2019-11" db="EMBL/GenBank/DDBJ databases">
        <authorList>
            <person name="Dong K."/>
        </authorList>
    </citation>
    <scope>NUCLEOTIDE SEQUENCE [LARGE SCALE GENOMIC DNA]</scope>
    <source>
        <strain evidence="8 9">NBRC 111993</strain>
    </source>
</reference>
<evidence type="ECO:0000256" key="4">
    <source>
        <dbReference type="ARBA" id="ARBA00023114"/>
    </source>
</evidence>
<keyword evidence="3 7" id="KW-1134">Transmembrane beta strand</keyword>
<comment type="similarity">
    <text evidence="1 7">Belongs to the alphaproteobacteria porin family.</text>
</comment>
<keyword evidence="2 7" id="KW-0813">Transport</keyword>
<feature type="chain" id="PRO_5027152286" description="Porin" evidence="7">
    <location>
        <begin position="22"/>
        <end position="362"/>
    </location>
</feature>
<dbReference type="SUPFAM" id="SSF56935">
    <property type="entry name" value="Porins"/>
    <property type="match status" value="1"/>
</dbReference>
<comment type="subcellular location">
    <subcellularLocation>
        <location evidence="7">Cell outer membrane</location>
        <topology evidence="7">Multi-pass membrane protein</topology>
    </subcellularLocation>
</comment>
<protein>
    <recommendedName>
        <fullName evidence="7">Porin</fullName>
    </recommendedName>
</protein>
<proteinExistence type="inferred from homology"/>
<evidence type="ECO:0000256" key="3">
    <source>
        <dbReference type="ARBA" id="ARBA00022452"/>
    </source>
</evidence>
<comment type="domain">
    <text evidence="7">Consists of 16-stranded beta-barrel sheets, with large surface-exposed loops, that form a transmembrane pore at the center of each barrel. The pore is partially ocluded by a peptide loop that folds into the pore lumen.</text>
</comment>
<evidence type="ECO:0000313" key="8">
    <source>
        <dbReference type="EMBL" id="MTH79983.1"/>
    </source>
</evidence>
<evidence type="ECO:0000256" key="1">
    <source>
        <dbReference type="ARBA" id="ARBA00009521"/>
    </source>
</evidence>
<evidence type="ECO:0000256" key="5">
    <source>
        <dbReference type="ARBA" id="ARBA00023136"/>
    </source>
</evidence>
<dbReference type="GO" id="GO:0015288">
    <property type="term" value="F:porin activity"/>
    <property type="evidence" value="ECO:0007669"/>
    <property type="project" value="UniProtKB-KW"/>
</dbReference>